<evidence type="ECO:0000256" key="1">
    <source>
        <dbReference type="SAM" id="MobiDB-lite"/>
    </source>
</evidence>
<evidence type="ECO:0000313" key="3">
    <source>
        <dbReference type="EMBL" id="TCO15716.1"/>
    </source>
</evidence>
<evidence type="ECO:0000256" key="2">
    <source>
        <dbReference type="SAM" id="Phobius"/>
    </source>
</evidence>
<proteinExistence type="predicted"/>
<protein>
    <submittedName>
        <fullName evidence="3">Uncharacterized protein</fullName>
    </submittedName>
</protein>
<keyword evidence="4" id="KW-1185">Reference proteome</keyword>
<comment type="caution">
    <text evidence="3">The sequence shown here is derived from an EMBL/GenBank/DDBJ whole genome shotgun (WGS) entry which is preliminary data.</text>
</comment>
<dbReference type="Proteomes" id="UP000294508">
    <property type="component" value="Unassembled WGS sequence"/>
</dbReference>
<accession>A0A4R2GYQ0</accession>
<evidence type="ECO:0000313" key="4">
    <source>
        <dbReference type="Proteomes" id="UP000294508"/>
    </source>
</evidence>
<feature type="transmembrane region" description="Helical" evidence="2">
    <location>
        <begin position="238"/>
        <end position="258"/>
    </location>
</feature>
<reference evidence="3 4" key="1">
    <citation type="journal article" date="2015" name="Stand. Genomic Sci.">
        <title>Genomic Encyclopedia of Bacterial and Archaeal Type Strains, Phase III: the genomes of soil and plant-associated and newly described type strains.</title>
        <authorList>
            <person name="Whitman W.B."/>
            <person name="Woyke T."/>
            <person name="Klenk H.P."/>
            <person name="Zhou Y."/>
            <person name="Lilburn T.G."/>
            <person name="Beck B.J."/>
            <person name="De Vos P."/>
            <person name="Vandamme P."/>
            <person name="Eisen J.A."/>
            <person name="Garrity G."/>
            <person name="Hugenholtz P."/>
            <person name="Kyrpides N.C."/>
        </authorList>
    </citation>
    <scope>NUCLEOTIDE SEQUENCE [LARGE SCALE GENOMIC DNA]</scope>
    <source>
        <strain evidence="3 4">VKM Ac-2572</strain>
    </source>
</reference>
<keyword evidence="2" id="KW-0812">Transmembrane</keyword>
<name>A0A4R2GYQ0_9ACTN</name>
<feature type="region of interest" description="Disordered" evidence="1">
    <location>
        <begin position="48"/>
        <end position="78"/>
    </location>
</feature>
<feature type="transmembrane region" description="Helical" evidence="2">
    <location>
        <begin position="81"/>
        <end position="102"/>
    </location>
</feature>
<dbReference type="EMBL" id="SLWN01000021">
    <property type="protein sequence ID" value="TCO15716.1"/>
    <property type="molecule type" value="Genomic_DNA"/>
</dbReference>
<feature type="transmembrane region" description="Helical" evidence="2">
    <location>
        <begin position="161"/>
        <end position="183"/>
    </location>
</feature>
<keyword evidence="2" id="KW-0472">Membrane</keyword>
<dbReference type="RefSeq" id="WP_132215661.1">
    <property type="nucleotide sequence ID" value="NZ_SLWN01000021.1"/>
</dbReference>
<keyword evidence="2" id="KW-1133">Transmembrane helix</keyword>
<dbReference type="AlphaFoldDB" id="A0A4R2GYQ0"/>
<feature type="transmembrane region" description="Helical" evidence="2">
    <location>
        <begin position="114"/>
        <end position="140"/>
    </location>
</feature>
<feature type="transmembrane region" description="Helical" evidence="2">
    <location>
        <begin position="203"/>
        <end position="226"/>
    </location>
</feature>
<sequence>MAQPIDVYWRTCEQAGCIGIRLAKRRTCLAHASPEERAAALRRVGKTGEIDGSGPPMTTELLRDGSMNGTRNEPAREGGTGTMWTVVTIVEVLIFGGLLAVLQLELDARPLHRFVLTMFYVAFTFQLAWATLRGTVFVRYSKEPNQRGQLSEWTAPGGRATAVGLALMLLGLASLAFTSTAAGGTSRSVILWYASSKADIETWIGNVVVVLIFISAACSLVAALVRHNREDAESAARAAGLTGSLLLVGGLILFVRWLV</sequence>
<gene>
    <name evidence="3" type="ORF">EV652_12189</name>
</gene>
<organism evidence="3 4">
    <name type="scientific">Kribbella steppae</name>
    <dbReference type="NCBI Taxonomy" id="2512223"/>
    <lineage>
        <taxon>Bacteria</taxon>
        <taxon>Bacillati</taxon>
        <taxon>Actinomycetota</taxon>
        <taxon>Actinomycetes</taxon>
        <taxon>Propionibacteriales</taxon>
        <taxon>Kribbellaceae</taxon>
        <taxon>Kribbella</taxon>
    </lineage>
</organism>